<feature type="signal peptide" evidence="1">
    <location>
        <begin position="1"/>
        <end position="20"/>
    </location>
</feature>
<protein>
    <submittedName>
        <fullName evidence="2">Uncharacterized protein</fullName>
    </submittedName>
</protein>
<dbReference type="Proteomes" id="UP000050421">
    <property type="component" value="Unassembled WGS sequence"/>
</dbReference>
<name>A0A0P7Y9E7_9BACT</name>
<comment type="caution">
    <text evidence="2">The sequence shown here is derived from an EMBL/GenBank/DDBJ whole genome shotgun (WGS) entry which is preliminary data.</text>
</comment>
<keyword evidence="1" id="KW-0732">Signal</keyword>
<proteinExistence type="predicted"/>
<dbReference type="OrthoDB" id="1433475at2"/>
<dbReference type="AlphaFoldDB" id="A0A0P7Y9E7"/>
<organism evidence="2 3">
    <name type="scientific">Algoriphagus marincola HL-49</name>
    <dbReference type="NCBI Taxonomy" id="1305737"/>
    <lineage>
        <taxon>Bacteria</taxon>
        <taxon>Pseudomonadati</taxon>
        <taxon>Bacteroidota</taxon>
        <taxon>Cytophagia</taxon>
        <taxon>Cytophagales</taxon>
        <taxon>Cyclobacteriaceae</taxon>
        <taxon>Algoriphagus</taxon>
    </lineage>
</organism>
<reference evidence="2 3" key="1">
    <citation type="submission" date="2015-09" db="EMBL/GenBank/DDBJ databases">
        <title>Identification and resolution of microdiversity through metagenomic sequencing of parallel consortia.</title>
        <authorList>
            <person name="Nelson W.C."/>
            <person name="Romine M.F."/>
            <person name="Lindemann S.R."/>
        </authorList>
    </citation>
    <scope>NUCLEOTIDE SEQUENCE [LARGE SCALE GENOMIC DNA]</scope>
    <source>
        <strain evidence="2">HL-49</strain>
    </source>
</reference>
<sequence>MNVKYFICLFFCFLITSVGAQVIQVVDAETGEPIPFFHLYDYQKSKVLMGGPEGTVSLIEVIESFQDSVYISHLGYDKIGLMASSLDSNQSKFTFELHPNFIQLGEAQAQVFDEEQLFVRFQQKLKLRLSQNSWLVRVHFWELINGTSQVTDEYGLLGFGGLAERKGKFGIYDKSNYFLLSQHARRNFEVEQNGWHSTKDLIGIIANEILWLIQEAKFKKVDVLNSQREKSTFVVNYRLDELDVQLKISEEAELLEINWENPISLNLADEIRIDSGEIRFFPDSELLVPISFRVDFLRIQSQTRHQFFLLSSFIPSPMNYRSFLSENYKLEDYYNLVGQLGNFDDFNSTHRFFQSSKARFETRKMAQFSKISLDQNLDWIDGNAIDLISKKNPEADKAKVNEFYLYKKALLEELGKLGMAW</sequence>
<evidence type="ECO:0000256" key="1">
    <source>
        <dbReference type="SAM" id="SignalP"/>
    </source>
</evidence>
<evidence type="ECO:0000313" key="3">
    <source>
        <dbReference type="Proteomes" id="UP000050421"/>
    </source>
</evidence>
<accession>A0A0P7Y9E7</accession>
<dbReference type="STRING" id="1305737.GCA_000526355_02365"/>
<dbReference type="PATRIC" id="fig|1305737.6.peg.2160"/>
<gene>
    <name evidence="2" type="ORF">HLUCCX10_07570</name>
</gene>
<evidence type="ECO:0000313" key="2">
    <source>
        <dbReference type="EMBL" id="KPQ16727.1"/>
    </source>
</evidence>
<feature type="chain" id="PRO_5006146077" evidence="1">
    <location>
        <begin position="21"/>
        <end position="421"/>
    </location>
</feature>
<dbReference type="EMBL" id="LJXT01000037">
    <property type="protein sequence ID" value="KPQ16727.1"/>
    <property type="molecule type" value="Genomic_DNA"/>
</dbReference>